<dbReference type="Pfam" id="PF24827">
    <property type="entry name" value="AstE_AspA_cat"/>
    <property type="match status" value="1"/>
</dbReference>
<dbReference type="RefSeq" id="WP_306938252.1">
    <property type="nucleotide sequence ID" value="NZ_CP132976.1"/>
</dbReference>
<evidence type="ECO:0000313" key="6">
    <source>
        <dbReference type="EMBL" id="WMD18832.1"/>
    </source>
</evidence>
<gene>
    <name evidence="6" type="ORF">RAS12_19680</name>
</gene>
<keyword evidence="3" id="KW-0378">Hydrolase</keyword>
<dbReference type="Proteomes" id="UP001234798">
    <property type="component" value="Chromosome"/>
</dbReference>
<dbReference type="InterPro" id="IPR050178">
    <property type="entry name" value="AspA/AstE_fam"/>
</dbReference>
<organism evidence="6 7">
    <name type="scientific">Achromobacter seleniivolatilans</name>
    <dbReference type="NCBI Taxonomy" id="3047478"/>
    <lineage>
        <taxon>Bacteria</taxon>
        <taxon>Pseudomonadati</taxon>
        <taxon>Pseudomonadota</taxon>
        <taxon>Betaproteobacteria</taxon>
        <taxon>Burkholderiales</taxon>
        <taxon>Alcaligenaceae</taxon>
        <taxon>Achromobacter</taxon>
    </lineage>
</organism>
<sequence length="314" mass="34383">MEFKLPVPDLSAERAGNTDTPGVWHFDSGVPGRALMVSALVHGNELCGAWALKDLLAAGVKPRRGSLTLAFCNLDAFDRFDHSNHDASRFVVEDMNRVWSAERLDNPTTPDRQRGAALRPWVLRADWLLDLHSMHEAGAPLLLTGVLPRNIDLARRLKAPQHVIVDAGHKDGVRMRDFAQFGDPAREDACALLIECGFHGDLSSRDVARDMVARMLVESGVLDAADLPSGWLLPDPANQRVLEVTNAVVAPSMDVRFAEAWTGLETFEQAGSVIGWADGQPIVTPYDQCTLIMPSLRQLKPGVTVVRLARNYAG</sequence>
<dbReference type="PANTHER" id="PTHR15162:SF7">
    <property type="entry name" value="SUCCINYLGLUTAMATE DESUCCINYLASE"/>
    <property type="match status" value="1"/>
</dbReference>
<dbReference type="Gene3D" id="3.40.630.10">
    <property type="entry name" value="Zn peptidases"/>
    <property type="match status" value="1"/>
</dbReference>
<keyword evidence="7" id="KW-1185">Reference proteome</keyword>
<keyword evidence="2" id="KW-0479">Metal-binding</keyword>
<evidence type="ECO:0000313" key="7">
    <source>
        <dbReference type="Proteomes" id="UP001234798"/>
    </source>
</evidence>
<feature type="domain" description="Succinylglutamate desuccinylase/Aspartoacylase catalytic" evidence="5">
    <location>
        <begin position="31"/>
        <end position="182"/>
    </location>
</feature>
<name>A0ABY9LVN1_9BURK</name>
<proteinExistence type="predicted"/>
<evidence type="ECO:0000256" key="1">
    <source>
        <dbReference type="ARBA" id="ARBA00001947"/>
    </source>
</evidence>
<accession>A0ABY9LVN1</accession>
<dbReference type="InterPro" id="IPR055438">
    <property type="entry name" value="AstE_AspA_cat"/>
</dbReference>
<evidence type="ECO:0000256" key="3">
    <source>
        <dbReference type="ARBA" id="ARBA00022801"/>
    </source>
</evidence>
<keyword evidence="4" id="KW-0862">Zinc</keyword>
<comment type="cofactor">
    <cofactor evidence="1">
        <name>Zn(2+)</name>
        <dbReference type="ChEBI" id="CHEBI:29105"/>
    </cofactor>
</comment>
<dbReference type="SUPFAM" id="SSF53187">
    <property type="entry name" value="Zn-dependent exopeptidases"/>
    <property type="match status" value="1"/>
</dbReference>
<dbReference type="PANTHER" id="PTHR15162">
    <property type="entry name" value="ASPARTOACYLASE"/>
    <property type="match status" value="1"/>
</dbReference>
<dbReference type="EMBL" id="CP132976">
    <property type="protein sequence ID" value="WMD18832.1"/>
    <property type="molecule type" value="Genomic_DNA"/>
</dbReference>
<reference evidence="6 7" key="1">
    <citation type="submission" date="2023-08" db="EMBL/GenBank/DDBJ databases">
        <title>Achromobacter seleniivolatilans sp. nov., isolated from seleniferous soil.</title>
        <authorList>
            <person name="Zhang S."/>
            <person name="Li K."/>
            <person name="Peng J."/>
            <person name="Zhao Q."/>
            <person name="Wang H."/>
            <person name="Guo Y."/>
        </authorList>
    </citation>
    <scope>NUCLEOTIDE SEQUENCE [LARGE SCALE GENOMIC DNA]</scope>
    <source>
        <strain evidence="6 7">R39</strain>
    </source>
</reference>
<evidence type="ECO:0000259" key="5">
    <source>
        <dbReference type="Pfam" id="PF24827"/>
    </source>
</evidence>
<evidence type="ECO:0000256" key="2">
    <source>
        <dbReference type="ARBA" id="ARBA00022723"/>
    </source>
</evidence>
<evidence type="ECO:0000256" key="4">
    <source>
        <dbReference type="ARBA" id="ARBA00022833"/>
    </source>
</evidence>
<protein>
    <submittedName>
        <fullName evidence="6">Succinylglutamate desuccinylase/aspartoacylase family protein</fullName>
    </submittedName>
</protein>